<dbReference type="RefSeq" id="WP_367990840.1">
    <property type="nucleotide sequence ID" value="NZ_JBFPJR010000001.1"/>
</dbReference>
<dbReference type="EMBL" id="JBFPJR010000001">
    <property type="protein sequence ID" value="MEX0426184.1"/>
    <property type="molecule type" value="Genomic_DNA"/>
</dbReference>
<evidence type="ECO:0008006" key="6">
    <source>
        <dbReference type="Google" id="ProtNLM"/>
    </source>
</evidence>
<keyword evidence="5" id="KW-1185">Reference proteome</keyword>
<evidence type="ECO:0000313" key="4">
    <source>
        <dbReference type="EMBL" id="MEX0426184.1"/>
    </source>
</evidence>
<dbReference type="Proteomes" id="UP001556631">
    <property type="component" value="Unassembled WGS sequence"/>
</dbReference>
<evidence type="ECO:0000256" key="3">
    <source>
        <dbReference type="SAM" id="Phobius"/>
    </source>
</evidence>
<keyword evidence="3" id="KW-0812">Transmembrane</keyword>
<sequence length="183" mass="19507">MTTRLLAPVSAVAAGVRRDVVRTSVVVLAVLLLLVGVFGLWRAHADNAAPARQNHALTDAATTAEVQSSVTRSLQQILTYDYTDPAATRTAAAQALTGKARRQYDELFAALQKRAPHQKLTLTATVQAVAVKELTDTSATLLVFLDQTSKRASDKQASASAAQLSLTLTKVDGAWRISSLEPL</sequence>
<reference evidence="4 5" key="1">
    <citation type="submission" date="2024-07" db="EMBL/GenBank/DDBJ databases">
        <authorList>
            <person name="Lee S."/>
            <person name="Kang M."/>
        </authorList>
    </citation>
    <scope>NUCLEOTIDE SEQUENCE [LARGE SCALE GENOMIC DNA]</scope>
    <source>
        <strain evidence="4 5">DS6</strain>
    </source>
</reference>
<proteinExistence type="predicted"/>
<evidence type="ECO:0000256" key="1">
    <source>
        <dbReference type="ARBA" id="ARBA00004370"/>
    </source>
</evidence>
<keyword evidence="2 3" id="KW-0472">Membrane</keyword>
<name>A0ABV3SUP5_9ACTN</name>
<organism evidence="4 5">
    <name type="scientific">Nocardioides eburneus</name>
    <dbReference type="NCBI Taxonomy" id="3231482"/>
    <lineage>
        <taxon>Bacteria</taxon>
        <taxon>Bacillati</taxon>
        <taxon>Actinomycetota</taxon>
        <taxon>Actinomycetes</taxon>
        <taxon>Propionibacteriales</taxon>
        <taxon>Nocardioidaceae</taxon>
        <taxon>Nocardioides</taxon>
    </lineage>
</organism>
<accession>A0ABV3SUP5</accession>
<protein>
    <recommendedName>
        <fullName evidence="6">Mce-associated membrane protein</fullName>
    </recommendedName>
</protein>
<gene>
    <name evidence="4" type="ORF">AB3X52_01035</name>
</gene>
<comment type="subcellular location">
    <subcellularLocation>
        <location evidence="1">Membrane</location>
    </subcellularLocation>
</comment>
<feature type="transmembrane region" description="Helical" evidence="3">
    <location>
        <begin position="20"/>
        <end position="41"/>
    </location>
</feature>
<comment type="caution">
    <text evidence="4">The sequence shown here is derived from an EMBL/GenBank/DDBJ whole genome shotgun (WGS) entry which is preliminary data.</text>
</comment>
<evidence type="ECO:0000313" key="5">
    <source>
        <dbReference type="Proteomes" id="UP001556631"/>
    </source>
</evidence>
<keyword evidence="3" id="KW-1133">Transmembrane helix</keyword>
<dbReference type="PANTHER" id="PTHR37042">
    <property type="entry name" value="OUTER MEMBRANE PROTEIN RV1973"/>
    <property type="match status" value="1"/>
</dbReference>
<dbReference type="PANTHER" id="PTHR37042:SF4">
    <property type="entry name" value="OUTER MEMBRANE PROTEIN RV1973"/>
    <property type="match status" value="1"/>
</dbReference>
<evidence type="ECO:0000256" key="2">
    <source>
        <dbReference type="ARBA" id="ARBA00023136"/>
    </source>
</evidence>